<feature type="domain" description="EF-hand" evidence="2">
    <location>
        <begin position="613"/>
        <end position="648"/>
    </location>
</feature>
<organism evidence="4">
    <name type="scientific">Aureococcus anophagefferens</name>
    <name type="common">Harmful bloom alga</name>
    <dbReference type="NCBI Taxonomy" id="44056"/>
    <lineage>
        <taxon>Eukaryota</taxon>
        <taxon>Sar</taxon>
        <taxon>Stramenopiles</taxon>
        <taxon>Ochrophyta</taxon>
        <taxon>Pelagophyceae</taxon>
        <taxon>Pelagomonadales</taxon>
        <taxon>Pelagomonadaceae</taxon>
        <taxon>Aureococcus</taxon>
    </lineage>
</organism>
<proteinExistence type="predicted"/>
<reference evidence="3 4" key="1">
    <citation type="journal article" date="2011" name="Proc. Natl. Acad. Sci. U.S.A.">
        <title>Niche of harmful alga Aureococcus anophagefferens revealed through ecogenomics.</title>
        <authorList>
            <person name="Gobler C.J."/>
            <person name="Berry D.L."/>
            <person name="Dyhrman S.T."/>
            <person name="Wilhelm S.W."/>
            <person name="Salamov A."/>
            <person name="Lobanov A.V."/>
            <person name="Zhang Y."/>
            <person name="Collier J.L."/>
            <person name="Wurch L.L."/>
            <person name="Kustka A.B."/>
            <person name="Dill B.D."/>
            <person name="Shah M."/>
            <person name="VerBerkmoes N.C."/>
            <person name="Kuo A."/>
            <person name="Terry A."/>
            <person name="Pangilinan J."/>
            <person name="Lindquist E.A."/>
            <person name="Lucas S."/>
            <person name="Paulsen I.T."/>
            <person name="Hattenrath-Lehmann T.K."/>
            <person name="Talmage S.C."/>
            <person name="Walker E.A."/>
            <person name="Koch F."/>
            <person name="Burson A.M."/>
            <person name="Marcoval M.A."/>
            <person name="Tang Y.Z."/>
            <person name="Lecleir G.R."/>
            <person name="Coyne K.J."/>
            <person name="Berg G.M."/>
            <person name="Bertrand E.M."/>
            <person name="Saito M.A."/>
            <person name="Gladyshev V.N."/>
            <person name="Grigoriev I.V."/>
        </authorList>
    </citation>
    <scope>NUCLEOTIDE SEQUENCE [LARGE SCALE GENOMIC DNA]</scope>
    <source>
        <strain evidence="4">CCMP 1984</strain>
    </source>
</reference>
<feature type="domain" description="EF-hand" evidence="2">
    <location>
        <begin position="704"/>
        <end position="741"/>
    </location>
</feature>
<dbReference type="SUPFAM" id="SSF47473">
    <property type="entry name" value="EF-hand"/>
    <property type="match status" value="1"/>
</dbReference>
<evidence type="ECO:0000256" key="1">
    <source>
        <dbReference type="ARBA" id="ARBA00022837"/>
    </source>
</evidence>
<gene>
    <name evidence="3" type="ORF">AURANDRAFT_61455</name>
</gene>
<dbReference type="PANTHER" id="PTHR37952:SF2">
    <property type="entry name" value="PROTEIN CREA"/>
    <property type="match status" value="1"/>
</dbReference>
<evidence type="ECO:0000259" key="2">
    <source>
        <dbReference type="PROSITE" id="PS50222"/>
    </source>
</evidence>
<dbReference type="InterPro" id="IPR010292">
    <property type="entry name" value="Uncharacterised_CreA"/>
</dbReference>
<accession>F0XYI1</accession>
<dbReference type="SMART" id="SM00028">
    <property type="entry name" value="TPR"/>
    <property type="match status" value="4"/>
</dbReference>
<dbReference type="SUPFAM" id="SSF48452">
    <property type="entry name" value="TPR-like"/>
    <property type="match status" value="2"/>
</dbReference>
<dbReference type="GeneID" id="20223480"/>
<dbReference type="SMART" id="SM00054">
    <property type="entry name" value="EFh"/>
    <property type="match status" value="3"/>
</dbReference>
<dbReference type="InterPro" id="IPR011992">
    <property type="entry name" value="EF-hand-dom_pair"/>
</dbReference>
<dbReference type="KEGG" id="aaf:AURANDRAFT_61455"/>
<dbReference type="InterPro" id="IPR018247">
    <property type="entry name" value="EF_Hand_1_Ca_BS"/>
</dbReference>
<dbReference type="RefSeq" id="XP_009033247.1">
    <property type="nucleotide sequence ID" value="XM_009034999.1"/>
</dbReference>
<sequence length="877" mass="95419">MAASTKAEADALFRKAKYGEAATKYGLAIKQDPENEKLYGNRAACCEKLAASLWGPEKVGWLQCGVTDGRKATTLAPAWGKGHARLASACLSLAAHVVDCAWERDDYDEVGAARSMTQKTPRETCFSKSARDEAAAYKLESEVACRRALALDGSLSTCRANLAKLADDPSHRPAPPEAFGDLPYATDAALRDETAAQAHKAEGDAAYGAKKYDEAERHYTLALAEDAADAKLHANRSACRAQLHSYRGALRDAETAARLDPAWAKARCRVGQALWGLGDYAAAEAAADAGLALDGELPALRSLKKKCARETSEDPAVQAELHRLRVDNRARGGAEAVARALNEAPGAGPQMVDIEKLLKNVRPDLADAFPGGLPGMGGMPGGMPPGMGLDNIKTAAEMQSEPQVPDAELRKLARANVRARMGDAAPPLPPGEAALRAAAPALLALGCVSTVASPPAHAEGKRTVASISASGLVFKDKLIIDAFSDPKVEGVTLYVSDFERPVTERLQKDFFSDPSQSGLACARRAEVKMAANVDTSPEGEDVVTEAKSLLFKTLKVRRVVDKATNTLVYVSYSDRLNKGDDANKARFASSLCTRAAKKRRLELQKLKEEKRMRDEEEVDMWLEKYDVNRDLSLQREELRKLLAELEPEAAPTDVAMDYVWTIAEALHKEHDPAEPETPHGGEIEEGVPRWKVRRVVARYREYLKRSKFLDEVFDRFDYDKSGKLEVEPPEIKGFLRAVVEGTLVVKGDEGTEEAVARTFKLQSLQRAKDKGILSERSLNAKWKNITGNTPSENVLDVDVTDGDVEFIIHNCDKNHDGAINRDEIFATISVWMGLLIDQKRREEARAAAAKKGSPGRELPLFETRKLAVPASGACSIM</sequence>
<dbReference type="OrthoDB" id="10260865at2759"/>
<dbReference type="Pfam" id="PF05981">
    <property type="entry name" value="CreA"/>
    <property type="match status" value="1"/>
</dbReference>
<dbReference type="PROSITE" id="PS00018">
    <property type="entry name" value="EF_HAND_1"/>
    <property type="match status" value="1"/>
</dbReference>
<feature type="domain" description="EF-hand" evidence="2">
    <location>
        <begin position="799"/>
        <end position="834"/>
    </location>
</feature>
<dbReference type="Gene3D" id="1.10.238.10">
    <property type="entry name" value="EF-hand"/>
    <property type="match status" value="1"/>
</dbReference>
<dbReference type="AlphaFoldDB" id="F0XYI1"/>
<evidence type="ECO:0000313" key="4">
    <source>
        <dbReference type="Proteomes" id="UP000002729"/>
    </source>
</evidence>
<dbReference type="EMBL" id="GL833121">
    <property type="protein sequence ID" value="EGB12167.1"/>
    <property type="molecule type" value="Genomic_DNA"/>
</dbReference>
<dbReference type="eggNOG" id="KOG0548">
    <property type="taxonomic scope" value="Eukaryota"/>
</dbReference>
<dbReference type="PROSITE" id="PS50222">
    <property type="entry name" value="EF_HAND_2"/>
    <property type="match status" value="3"/>
</dbReference>
<name>F0XYI1_AURAN</name>
<dbReference type="InParanoid" id="F0XYI1"/>
<dbReference type="PANTHER" id="PTHR37952">
    <property type="match status" value="1"/>
</dbReference>
<protein>
    <recommendedName>
        <fullName evidence="2">EF-hand domain-containing protein</fullName>
    </recommendedName>
</protein>
<dbReference type="Proteomes" id="UP000002729">
    <property type="component" value="Unassembled WGS sequence"/>
</dbReference>
<evidence type="ECO:0000313" key="3">
    <source>
        <dbReference type="EMBL" id="EGB12167.1"/>
    </source>
</evidence>
<dbReference type="InterPro" id="IPR002048">
    <property type="entry name" value="EF_hand_dom"/>
</dbReference>
<keyword evidence="1" id="KW-0106">Calcium</keyword>
<dbReference type="InterPro" id="IPR011990">
    <property type="entry name" value="TPR-like_helical_dom_sf"/>
</dbReference>
<keyword evidence="4" id="KW-1185">Reference proteome</keyword>
<dbReference type="InterPro" id="IPR019734">
    <property type="entry name" value="TPR_rpt"/>
</dbReference>
<dbReference type="Gene3D" id="1.25.40.10">
    <property type="entry name" value="Tetratricopeptide repeat domain"/>
    <property type="match status" value="2"/>
</dbReference>
<dbReference type="GO" id="GO:0005509">
    <property type="term" value="F:calcium ion binding"/>
    <property type="evidence" value="ECO:0007669"/>
    <property type="project" value="InterPro"/>
</dbReference>
<dbReference type="Pfam" id="PF13202">
    <property type="entry name" value="EF-hand_5"/>
    <property type="match status" value="1"/>
</dbReference>